<dbReference type="OrthoDB" id="2986111at2"/>
<reference evidence="2 3" key="1">
    <citation type="journal article" date="2018" name="J. Microbiol.">
        <title>Salicibibacter kimchii gen. nov., sp. nov., a moderately halophilic and alkalitolerant bacterium in the family Bacillaceae, isolated from kimchi.</title>
        <authorList>
            <person name="Jang J.Y."/>
            <person name="Oh Y.J."/>
            <person name="Lim S.K."/>
            <person name="Park H.K."/>
            <person name="Lee C."/>
            <person name="Kim J.Y."/>
            <person name="Lee M.A."/>
            <person name="Choi H.J."/>
        </authorList>
    </citation>
    <scope>NUCLEOTIDE SEQUENCE [LARGE SCALE GENOMIC DNA]</scope>
    <source>
        <strain evidence="2 3">NKC1-1</strain>
    </source>
</reference>
<dbReference type="Proteomes" id="UP000252100">
    <property type="component" value="Chromosome"/>
</dbReference>
<feature type="transmembrane region" description="Helical" evidence="1">
    <location>
        <begin position="41"/>
        <end position="59"/>
    </location>
</feature>
<keyword evidence="3" id="KW-1185">Reference proteome</keyword>
<sequence length="363" mass="42561">MCNEPNLDHKMYHLKEHLSPLIETSKSNYRVVKNKRGMERMWLPLLVYYPLKQLLNLVILGKSRIKVTPVINTITILLAFLAAVPALSSVLPIQDYITDTMTYWVVILLGWYLLTVGYTLVQMTNWKNDYFFHIDAYRRIRSNEYNIIEPFLDDESSLSSTIDYMMRNSGDKAVKAIYQEVTKRTDELQDEKDRYVKLLEGNESNVVMLSDFVKNLSENFSLIEVKKLDFEHLYLLNFHYTVFRIDKNGEELHLLYQYYPRGDIPNRVYVTDENSIARQQFNSIHSGGIYESEIGISYCVFIHASNERWIVTFYKGSKEKDGELNILRQGDTIEGQALLSELNFHQVIEAHCNLIKMNRKYSL</sequence>
<gene>
    <name evidence="2" type="ORF">DT065_03960</name>
</gene>
<keyword evidence="1" id="KW-1133">Transmembrane helix</keyword>
<accession>A0A345BWC5</accession>
<keyword evidence="1" id="KW-0812">Transmembrane</keyword>
<dbReference type="RefSeq" id="WP_114371079.1">
    <property type="nucleotide sequence ID" value="NZ_CP031092.1"/>
</dbReference>
<evidence type="ECO:0000313" key="2">
    <source>
        <dbReference type="EMBL" id="AXF55256.1"/>
    </source>
</evidence>
<protein>
    <submittedName>
        <fullName evidence="2">Uncharacterized protein</fullName>
    </submittedName>
</protein>
<dbReference type="EMBL" id="CP031092">
    <property type="protein sequence ID" value="AXF55256.1"/>
    <property type="molecule type" value="Genomic_DNA"/>
</dbReference>
<evidence type="ECO:0000313" key="3">
    <source>
        <dbReference type="Proteomes" id="UP000252100"/>
    </source>
</evidence>
<feature type="transmembrane region" description="Helical" evidence="1">
    <location>
        <begin position="71"/>
        <end position="91"/>
    </location>
</feature>
<dbReference type="AlphaFoldDB" id="A0A345BWC5"/>
<proteinExistence type="predicted"/>
<keyword evidence="1" id="KW-0472">Membrane</keyword>
<organism evidence="2 3">
    <name type="scientific">Salicibibacter kimchii</name>
    <dbReference type="NCBI Taxonomy" id="2099786"/>
    <lineage>
        <taxon>Bacteria</taxon>
        <taxon>Bacillati</taxon>
        <taxon>Bacillota</taxon>
        <taxon>Bacilli</taxon>
        <taxon>Bacillales</taxon>
        <taxon>Bacillaceae</taxon>
        <taxon>Salicibibacter</taxon>
    </lineage>
</organism>
<evidence type="ECO:0000256" key="1">
    <source>
        <dbReference type="SAM" id="Phobius"/>
    </source>
</evidence>
<dbReference type="KEGG" id="rue:DT065_03960"/>
<name>A0A345BWC5_9BACI</name>
<feature type="transmembrane region" description="Helical" evidence="1">
    <location>
        <begin position="103"/>
        <end position="121"/>
    </location>
</feature>